<dbReference type="AlphaFoldDB" id="A0A378QNX3"/>
<gene>
    <name evidence="1" type="ORF">NCTC11012_00813</name>
</gene>
<dbReference type="Proteomes" id="UP000254618">
    <property type="component" value="Unassembled WGS sequence"/>
</dbReference>
<proteinExistence type="predicted"/>
<evidence type="ECO:0000313" key="1">
    <source>
        <dbReference type="EMBL" id="STZ02586.1"/>
    </source>
</evidence>
<accession>A0A378QNX3</accession>
<protein>
    <submittedName>
        <fullName evidence="1">Uncharacterized protein</fullName>
    </submittedName>
</protein>
<organism evidence="1 2">
    <name type="scientific">Moraxella equi</name>
    <dbReference type="NCBI Taxonomy" id="60442"/>
    <lineage>
        <taxon>Bacteria</taxon>
        <taxon>Pseudomonadati</taxon>
        <taxon>Pseudomonadota</taxon>
        <taxon>Gammaproteobacteria</taxon>
        <taxon>Moraxellales</taxon>
        <taxon>Moraxellaceae</taxon>
        <taxon>Moraxella</taxon>
    </lineage>
</organism>
<evidence type="ECO:0000313" key="2">
    <source>
        <dbReference type="Proteomes" id="UP000254618"/>
    </source>
</evidence>
<name>A0A378QNX3_9GAMM</name>
<sequence length="56" mass="6460">MVKIIFNFILSDSFIKGECDSPLPPKIISKQQKGQAHVRPFYRLSAYQSSLDCNWI</sequence>
<dbReference type="EMBL" id="UGQF01000001">
    <property type="protein sequence ID" value="STZ02586.1"/>
    <property type="molecule type" value="Genomic_DNA"/>
</dbReference>
<reference evidence="1 2" key="1">
    <citation type="submission" date="2018-06" db="EMBL/GenBank/DDBJ databases">
        <authorList>
            <consortium name="Pathogen Informatics"/>
            <person name="Doyle S."/>
        </authorList>
    </citation>
    <scope>NUCLEOTIDE SEQUENCE [LARGE SCALE GENOMIC DNA]</scope>
    <source>
        <strain evidence="1 2">NCTC11012</strain>
    </source>
</reference>